<dbReference type="OrthoDB" id="1684633at2"/>
<keyword evidence="3" id="KW-0597">Phosphoprotein</keyword>
<dbReference type="AlphaFoldDB" id="A0A267MJM0"/>
<keyword evidence="6" id="KW-1185">Reference proteome</keyword>
<dbReference type="Proteomes" id="UP000216024">
    <property type="component" value="Unassembled WGS sequence"/>
</dbReference>
<dbReference type="PROSITE" id="PS50110">
    <property type="entry name" value="RESPONSE_REGULATORY"/>
    <property type="match status" value="1"/>
</dbReference>
<accession>A0A267MJM0</accession>
<sequence>MLFYLTKDNNSNNIIYRLLLLVHFNRKRSLFMNCKFLIIQENINTINFLKSIILDETLGNIVEILQKGKYASEEILFYKPDIVIIDYRIGKKNALEIVKEVHSQEKNITFVLFSYEHDEEIISKSFKSGIRFFIRNPITYTEMYYTLKEICNHIQLEKTLSIIKGALSNTTEKPPTPVLDLPTQISNILTDLGIISETGTRDLIRTIEIICEHKRHGSSIKYQLQDIYLELAKEKSEANSQSINTKSIEQRIRRSVLKALHSIAQLGIDDYYNAKFNEYATRLFDFKQVKQEMLHINDSNQSRGKVNIKKFIEGIISCLNF</sequence>
<proteinExistence type="predicted"/>
<reference evidence="5 6" key="1">
    <citation type="submission" date="2017-06" db="EMBL/GenBank/DDBJ databases">
        <title>Draft genome sequence of anaerobic fermentative bacterium Anaeromicrobium sediminis DY2726D isolated from West Pacific Ocean sediments.</title>
        <authorList>
            <person name="Zeng X."/>
        </authorList>
    </citation>
    <scope>NUCLEOTIDE SEQUENCE [LARGE SCALE GENOMIC DNA]</scope>
    <source>
        <strain evidence="5 6">DY2726D</strain>
    </source>
</reference>
<dbReference type="InterPro" id="IPR001789">
    <property type="entry name" value="Sig_transdc_resp-reg_receiver"/>
</dbReference>
<feature type="domain" description="Response regulatory" evidence="4">
    <location>
        <begin position="35"/>
        <end position="151"/>
    </location>
</feature>
<name>A0A267MJM0_9FIRM</name>
<evidence type="ECO:0000313" key="6">
    <source>
        <dbReference type="Proteomes" id="UP000216024"/>
    </source>
</evidence>
<dbReference type="Gene3D" id="3.40.50.2300">
    <property type="match status" value="1"/>
</dbReference>
<dbReference type="InterPro" id="IPR011006">
    <property type="entry name" value="CheY-like_superfamily"/>
</dbReference>
<organism evidence="5 6">
    <name type="scientific">Anaeromicrobium sediminis</name>
    <dbReference type="NCBI Taxonomy" id="1478221"/>
    <lineage>
        <taxon>Bacteria</taxon>
        <taxon>Bacillati</taxon>
        <taxon>Bacillota</taxon>
        <taxon>Clostridia</taxon>
        <taxon>Peptostreptococcales</taxon>
        <taxon>Thermotaleaceae</taxon>
        <taxon>Anaeromicrobium</taxon>
    </lineage>
</organism>
<gene>
    <name evidence="5" type="ORF">CCE28_12415</name>
</gene>
<dbReference type="EMBL" id="NIBG01000010">
    <property type="protein sequence ID" value="PAB58980.1"/>
    <property type="molecule type" value="Genomic_DNA"/>
</dbReference>
<dbReference type="Pfam" id="PF08664">
    <property type="entry name" value="YcbB"/>
    <property type="match status" value="1"/>
</dbReference>
<protein>
    <recommendedName>
        <fullName evidence="1">Stage 0 sporulation protein A homolog</fullName>
    </recommendedName>
</protein>
<evidence type="ECO:0000256" key="1">
    <source>
        <dbReference type="ARBA" id="ARBA00018672"/>
    </source>
</evidence>
<feature type="modified residue" description="4-aspartylphosphate" evidence="3">
    <location>
        <position position="86"/>
    </location>
</feature>
<comment type="caution">
    <text evidence="5">The sequence shown here is derived from an EMBL/GenBank/DDBJ whole genome shotgun (WGS) entry which is preliminary data.</text>
</comment>
<evidence type="ECO:0000256" key="2">
    <source>
        <dbReference type="ARBA" id="ARBA00024867"/>
    </source>
</evidence>
<dbReference type="InterPro" id="IPR013972">
    <property type="entry name" value="YcbB"/>
</dbReference>
<dbReference type="Pfam" id="PF00072">
    <property type="entry name" value="Response_reg"/>
    <property type="match status" value="1"/>
</dbReference>
<dbReference type="SUPFAM" id="SSF52172">
    <property type="entry name" value="CheY-like"/>
    <property type="match status" value="1"/>
</dbReference>
<dbReference type="GO" id="GO:0000160">
    <property type="term" value="P:phosphorelay signal transduction system"/>
    <property type="evidence" value="ECO:0007669"/>
    <property type="project" value="InterPro"/>
</dbReference>
<evidence type="ECO:0000259" key="4">
    <source>
        <dbReference type="PROSITE" id="PS50110"/>
    </source>
</evidence>
<evidence type="ECO:0000256" key="3">
    <source>
        <dbReference type="PROSITE-ProRule" id="PRU00169"/>
    </source>
</evidence>
<comment type="function">
    <text evidence="2">May play the central regulatory role in sporulation. It may be an element of the effector pathway responsible for the activation of sporulation genes in response to nutritional stress. Spo0A may act in concert with spo0H (a sigma factor) to control the expression of some genes that are critical to the sporulation process.</text>
</comment>
<evidence type="ECO:0000313" key="5">
    <source>
        <dbReference type="EMBL" id="PAB58980.1"/>
    </source>
</evidence>